<keyword evidence="3" id="KW-1003">Cell membrane</keyword>
<proteinExistence type="inferred from homology"/>
<dbReference type="PANTHER" id="PTHR33778">
    <property type="entry name" value="PROTEIN MGTC"/>
    <property type="match status" value="1"/>
</dbReference>
<feature type="transmembrane region" description="Helical" evidence="7">
    <location>
        <begin position="35"/>
        <end position="54"/>
    </location>
</feature>
<organism evidence="10 11">
    <name type="scientific">Alkalicella caledoniensis</name>
    <dbReference type="NCBI Taxonomy" id="2731377"/>
    <lineage>
        <taxon>Bacteria</taxon>
        <taxon>Bacillati</taxon>
        <taxon>Bacillota</taxon>
        <taxon>Clostridia</taxon>
        <taxon>Eubacteriales</taxon>
        <taxon>Proteinivoracaceae</taxon>
        <taxon>Alkalicella</taxon>
    </lineage>
</organism>
<dbReference type="KEGG" id="acae:HYG86_17595"/>
<dbReference type="RefSeq" id="WP_246451838.1">
    <property type="nucleotide sequence ID" value="NZ_CP058559.1"/>
</dbReference>
<reference evidence="10 11" key="1">
    <citation type="submission" date="2020-07" db="EMBL/GenBank/DDBJ databases">
        <title>Alkalicella. sp. LB2 genome.</title>
        <authorList>
            <person name="Postec A."/>
            <person name="Quemeneur M."/>
        </authorList>
    </citation>
    <scope>NUCLEOTIDE SEQUENCE [LARGE SCALE GENOMIC DNA]</scope>
    <source>
        <strain evidence="10 11">LB2</strain>
    </source>
</reference>
<feature type="transmembrane region" description="Helical" evidence="7">
    <location>
        <begin position="6"/>
        <end position="23"/>
    </location>
</feature>
<dbReference type="InterPro" id="IPR049177">
    <property type="entry name" value="MgtC_SapB_SrpB_YhiD_N"/>
</dbReference>
<evidence type="ECO:0000256" key="7">
    <source>
        <dbReference type="SAM" id="Phobius"/>
    </source>
</evidence>
<feature type="transmembrane region" description="Helical" evidence="7">
    <location>
        <begin position="113"/>
        <end position="133"/>
    </location>
</feature>
<comment type="subcellular location">
    <subcellularLocation>
        <location evidence="1">Cell membrane</location>
        <topology evidence="1">Multi-pass membrane protein</topology>
    </subcellularLocation>
</comment>
<dbReference type="GO" id="GO:0005886">
    <property type="term" value="C:plasma membrane"/>
    <property type="evidence" value="ECO:0007669"/>
    <property type="project" value="UniProtKB-SubCell"/>
</dbReference>
<feature type="transmembrane region" description="Helical" evidence="7">
    <location>
        <begin position="89"/>
        <end position="107"/>
    </location>
</feature>
<gene>
    <name evidence="10" type="ORF">HYG86_17595</name>
</gene>
<dbReference type="Gene3D" id="3.30.70.260">
    <property type="match status" value="1"/>
</dbReference>
<evidence type="ECO:0000259" key="9">
    <source>
        <dbReference type="Pfam" id="PF13291"/>
    </source>
</evidence>
<comment type="similarity">
    <text evidence="2">Belongs to the MgtC/SapB family.</text>
</comment>
<feature type="transmembrane region" description="Helical" evidence="7">
    <location>
        <begin position="66"/>
        <end position="82"/>
    </location>
</feature>
<dbReference type="SUPFAM" id="SSF55021">
    <property type="entry name" value="ACT-like"/>
    <property type="match status" value="1"/>
</dbReference>
<keyword evidence="11" id="KW-1185">Reference proteome</keyword>
<evidence type="ECO:0000256" key="1">
    <source>
        <dbReference type="ARBA" id="ARBA00004651"/>
    </source>
</evidence>
<feature type="domain" description="ACT" evidence="9">
    <location>
        <begin position="144"/>
        <end position="212"/>
    </location>
</feature>
<evidence type="ECO:0000256" key="6">
    <source>
        <dbReference type="ARBA" id="ARBA00023136"/>
    </source>
</evidence>
<keyword evidence="5 7" id="KW-1133">Transmembrane helix</keyword>
<dbReference type="Proteomes" id="UP000516160">
    <property type="component" value="Chromosome"/>
</dbReference>
<evidence type="ECO:0000256" key="3">
    <source>
        <dbReference type="ARBA" id="ARBA00022475"/>
    </source>
</evidence>
<sequence length="217" mass="23656">MDYLQYLGALALSILLGSIIGLEREANNHPAGFRTHALVCVGSALLSIVSWSIYESFNQTGDPGRIAAQVVSGIGFLGAGTIMREGANIKGLTTAASLWTVAAIGIAVGFKYYFIAITTTVFVVMVLQFFSILEKKFIFTKQLLNITIIVEDKPGMLGEIGRKLGNLNVSIRNVYMESKNGKMHVNLHLKIPPKLSVDNIMRELMDSDGILGIDYQD</sequence>
<dbReference type="PRINTS" id="PR01837">
    <property type="entry name" value="MGTCSAPBPROT"/>
</dbReference>
<dbReference type="Pfam" id="PF13291">
    <property type="entry name" value="ACT_4"/>
    <property type="match status" value="1"/>
</dbReference>
<dbReference type="AlphaFoldDB" id="A0A7G9WCP7"/>
<accession>A0A7G9WCP7</accession>
<name>A0A7G9WCP7_ALKCA</name>
<evidence type="ECO:0000313" key="11">
    <source>
        <dbReference type="Proteomes" id="UP000516160"/>
    </source>
</evidence>
<dbReference type="PANTHER" id="PTHR33778:SF1">
    <property type="entry name" value="MAGNESIUM TRANSPORTER YHID-RELATED"/>
    <property type="match status" value="1"/>
</dbReference>
<dbReference type="InterPro" id="IPR045865">
    <property type="entry name" value="ACT-like_dom_sf"/>
</dbReference>
<evidence type="ECO:0000256" key="2">
    <source>
        <dbReference type="ARBA" id="ARBA00009298"/>
    </source>
</evidence>
<keyword evidence="4 7" id="KW-0812">Transmembrane</keyword>
<evidence type="ECO:0000313" key="10">
    <source>
        <dbReference type="EMBL" id="QNO16459.1"/>
    </source>
</evidence>
<dbReference type="EMBL" id="CP058559">
    <property type="protein sequence ID" value="QNO16459.1"/>
    <property type="molecule type" value="Genomic_DNA"/>
</dbReference>
<dbReference type="InterPro" id="IPR002912">
    <property type="entry name" value="ACT_dom"/>
</dbReference>
<evidence type="ECO:0000256" key="4">
    <source>
        <dbReference type="ARBA" id="ARBA00022692"/>
    </source>
</evidence>
<dbReference type="InterPro" id="IPR003416">
    <property type="entry name" value="MgtC/SapB/SrpB/YhiD_fam"/>
</dbReference>
<feature type="domain" description="MgtC/SapB/SrpB/YhiD N-terminal" evidence="8">
    <location>
        <begin position="10"/>
        <end position="135"/>
    </location>
</feature>
<protein>
    <submittedName>
        <fullName evidence="10">MgtC/SapB family protein</fullName>
    </submittedName>
</protein>
<keyword evidence="6 7" id="KW-0472">Membrane</keyword>
<evidence type="ECO:0000259" key="8">
    <source>
        <dbReference type="Pfam" id="PF02308"/>
    </source>
</evidence>
<dbReference type="Pfam" id="PF02308">
    <property type="entry name" value="MgtC"/>
    <property type="match status" value="1"/>
</dbReference>
<evidence type="ECO:0000256" key="5">
    <source>
        <dbReference type="ARBA" id="ARBA00022989"/>
    </source>
</evidence>